<protein>
    <recommendedName>
        <fullName evidence="2">Class I SAM-dependent methyltransferase</fullName>
    </recommendedName>
</protein>
<name>A0A382GTY0_9ZZZZ</name>
<evidence type="ECO:0008006" key="2">
    <source>
        <dbReference type="Google" id="ProtNLM"/>
    </source>
</evidence>
<proteinExistence type="predicted"/>
<evidence type="ECO:0000313" key="1">
    <source>
        <dbReference type="EMBL" id="SVB78566.1"/>
    </source>
</evidence>
<dbReference type="Gene3D" id="3.40.50.150">
    <property type="entry name" value="Vaccinia Virus protein VP39"/>
    <property type="match status" value="1"/>
</dbReference>
<dbReference type="InterPro" id="IPR029063">
    <property type="entry name" value="SAM-dependent_MTases_sf"/>
</dbReference>
<reference evidence="1" key="1">
    <citation type="submission" date="2018-05" db="EMBL/GenBank/DDBJ databases">
        <authorList>
            <person name="Lanie J.A."/>
            <person name="Ng W.-L."/>
            <person name="Kazmierczak K.M."/>
            <person name="Andrzejewski T.M."/>
            <person name="Davidsen T.M."/>
            <person name="Wayne K.J."/>
            <person name="Tettelin H."/>
            <person name="Glass J.I."/>
            <person name="Rusch D."/>
            <person name="Podicherti R."/>
            <person name="Tsui H.-C.T."/>
            <person name="Winkler M.E."/>
        </authorList>
    </citation>
    <scope>NUCLEOTIDE SEQUENCE</scope>
</reference>
<dbReference type="EMBL" id="UINC01057433">
    <property type="protein sequence ID" value="SVB78566.1"/>
    <property type="molecule type" value="Genomic_DNA"/>
</dbReference>
<dbReference type="Pfam" id="PF13578">
    <property type="entry name" value="Methyltransf_24"/>
    <property type="match status" value="1"/>
</dbReference>
<accession>A0A382GTY0</accession>
<feature type="non-terminal residue" evidence="1">
    <location>
        <position position="362"/>
    </location>
</feature>
<sequence>MPTFVSKNYLLAFDYQPPTTANQKIHFIHSSSIEQSILALSRLDTLYPDHQFYLLKREGVPFPGLKFSKLQIHTYQETILPPNFILPELENPQEKNKPGLVFFCVNLKIGIVEKMKKPPGQIEEVEFEAIAAKLKERYANILDYLKNSQLLEAAFIIDKNFQVYKLTHRDIESWSGICEIGGESMYLPRTLLTLKEREVLFHMGCNGPAEGAIVNIGSFLGGSSIILAKGSKQKDREKVYSFDPKTYPLQEDYLEKNLVSDWIMFQQTSSENGIKDWKKRKDTKIRLLFIDGDHSFAGCRNDIALWSPYLVLGGIIAIHDYCRFNYEVNFHEIVKAVHEMILCGEEFHHYRREDYLFLAQKK</sequence>
<organism evidence="1">
    <name type="scientific">marine metagenome</name>
    <dbReference type="NCBI Taxonomy" id="408172"/>
    <lineage>
        <taxon>unclassified sequences</taxon>
        <taxon>metagenomes</taxon>
        <taxon>ecological metagenomes</taxon>
    </lineage>
</organism>
<dbReference type="AlphaFoldDB" id="A0A382GTY0"/>
<gene>
    <name evidence="1" type="ORF">METZ01_LOCUS231420</name>
</gene>
<dbReference type="SUPFAM" id="SSF53335">
    <property type="entry name" value="S-adenosyl-L-methionine-dependent methyltransferases"/>
    <property type="match status" value="1"/>
</dbReference>